<organism evidence="4 5">
    <name type="scientific">Hyaloscypha variabilis (strain UAMH 11265 / GT02V1 / F)</name>
    <name type="common">Meliniomyces variabilis</name>
    <dbReference type="NCBI Taxonomy" id="1149755"/>
    <lineage>
        <taxon>Eukaryota</taxon>
        <taxon>Fungi</taxon>
        <taxon>Dikarya</taxon>
        <taxon>Ascomycota</taxon>
        <taxon>Pezizomycotina</taxon>
        <taxon>Leotiomycetes</taxon>
        <taxon>Helotiales</taxon>
        <taxon>Hyaloscyphaceae</taxon>
        <taxon>Hyaloscypha</taxon>
        <taxon>Hyaloscypha variabilis</taxon>
    </lineage>
</organism>
<evidence type="ECO:0000313" key="5">
    <source>
        <dbReference type="Proteomes" id="UP000235786"/>
    </source>
</evidence>
<dbReference type="Proteomes" id="UP000235786">
    <property type="component" value="Unassembled WGS sequence"/>
</dbReference>
<reference evidence="4 5" key="1">
    <citation type="submission" date="2016-04" db="EMBL/GenBank/DDBJ databases">
        <title>A degradative enzymes factory behind the ericoid mycorrhizal symbiosis.</title>
        <authorList>
            <consortium name="DOE Joint Genome Institute"/>
            <person name="Martino E."/>
            <person name="Morin E."/>
            <person name="Grelet G."/>
            <person name="Kuo A."/>
            <person name="Kohler A."/>
            <person name="Daghino S."/>
            <person name="Barry K."/>
            <person name="Choi C."/>
            <person name="Cichocki N."/>
            <person name="Clum A."/>
            <person name="Copeland A."/>
            <person name="Hainaut M."/>
            <person name="Haridas S."/>
            <person name="Labutti K."/>
            <person name="Lindquist E."/>
            <person name="Lipzen A."/>
            <person name="Khouja H.-R."/>
            <person name="Murat C."/>
            <person name="Ohm R."/>
            <person name="Olson A."/>
            <person name="Spatafora J."/>
            <person name="Veneault-Fourrey C."/>
            <person name="Henrissat B."/>
            <person name="Grigoriev I."/>
            <person name="Martin F."/>
            <person name="Perotto S."/>
        </authorList>
    </citation>
    <scope>NUCLEOTIDE SEQUENCE [LARGE SCALE GENOMIC DNA]</scope>
    <source>
        <strain evidence="4 5">F</strain>
    </source>
</reference>
<name>A0A2J6RAN0_HYAVF</name>
<dbReference type="GO" id="GO:0008270">
    <property type="term" value="F:zinc ion binding"/>
    <property type="evidence" value="ECO:0007669"/>
    <property type="project" value="UniProtKB-KW"/>
</dbReference>
<keyword evidence="2" id="KW-0175">Coiled coil</keyword>
<evidence type="ECO:0000259" key="3">
    <source>
        <dbReference type="PROSITE" id="PS50089"/>
    </source>
</evidence>
<dbReference type="PROSITE" id="PS50089">
    <property type="entry name" value="ZF_RING_2"/>
    <property type="match status" value="1"/>
</dbReference>
<dbReference type="InterPro" id="IPR001841">
    <property type="entry name" value="Znf_RING"/>
</dbReference>
<feature type="coiled-coil region" evidence="2">
    <location>
        <begin position="126"/>
        <end position="153"/>
    </location>
</feature>
<dbReference type="AlphaFoldDB" id="A0A2J6RAN0"/>
<evidence type="ECO:0000256" key="2">
    <source>
        <dbReference type="SAM" id="Coils"/>
    </source>
</evidence>
<dbReference type="OrthoDB" id="10371140at2759"/>
<dbReference type="Gene3D" id="3.30.40.10">
    <property type="entry name" value="Zinc/RING finger domain, C3HC4 (zinc finger)"/>
    <property type="match status" value="1"/>
</dbReference>
<keyword evidence="5" id="KW-1185">Reference proteome</keyword>
<sequence length="274" mass="32664">MAEYHKWWPKPRFAHHCTLSHVLHEQYGHAEQKLHHTDFHETARPTNDKWHDSQSVEAVLELREAQETCPCIKTLYLLQRGQCSTCHYYQQVPPKSTSILDRLTGKRDATLADRLDHSQLLSPGRKQQREHRLKKWRNEIEQQTIQHREFLDQSQEPQVSRKKAAFEKNLAALRIQEERDNVTLEDRIFLYDEEALYCEMLSPIEDQRKATKCCSCKRHLDGRNDELMIMPCGHTIHHLCFKKLFYSSLSRDRLQCPTCRRKYRMLMKPKFAVK</sequence>
<gene>
    <name evidence="4" type="ORF">L207DRAFT_533677</name>
</gene>
<keyword evidence="1" id="KW-0479">Metal-binding</keyword>
<feature type="domain" description="RING-type" evidence="3">
    <location>
        <begin position="213"/>
        <end position="260"/>
    </location>
</feature>
<protein>
    <recommendedName>
        <fullName evidence="3">RING-type domain-containing protein</fullName>
    </recommendedName>
</protein>
<dbReference type="SUPFAM" id="SSF57850">
    <property type="entry name" value="RING/U-box"/>
    <property type="match status" value="1"/>
</dbReference>
<accession>A0A2J6RAN0</accession>
<dbReference type="EMBL" id="KZ613952">
    <property type="protein sequence ID" value="PMD35567.1"/>
    <property type="molecule type" value="Genomic_DNA"/>
</dbReference>
<evidence type="ECO:0000313" key="4">
    <source>
        <dbReference type="EMBL" id="PMD35567.1"/>
    </source>
</evidence>
<proteinExistence type="predicted"/>
<keyword evidence="1" id="KW-0862">Zinc</keyword>
<keyword evidence="1" id="KW-0863">Zinc-finger</keyword>
<dbReference type="SMART" id="SM00184">
    <property type="entry name" value="RING"/>
    <property type="match status" value="1"/>
</dbReference>
<dbReference type="InterPro" id="IPR013083">
    <property type="entry name" value="Znf_RING/FYVE/PHD"/>
</dbReference>
<evidence type="ECO:0000256" key="1">
    <source>
        <dbReference type="PROSITE-ProRule" id="PRU00175"/>
    </source>
</evidence>